<dbReference type="RefSeq" id="WP_188162923.1">
    <property type="nucleotide sequence ID" value="NZ_JACVVX010000001.1"/>
</dbReference>
<dbReference type="InterPro" id="IPR029068">
    <property type="entry name" value="Glyas_Bleomycin-R_OHBP_Dase"/>
</dbReference>
<gene>
    <name evidence="2" type="ORF">ICI42_02330</name>
</gene>
<evidence type="ECO:0000313" key="3">
    <source>
        <dbReference type="Proteomes" id="UP000643405"/>
    </source>
</evidence>
<feature type="domain" description="VOC" evidence="1">
    <location>
        <begin position="3"/>
        <end position="116"/>
    </location>
</feature>
<evidence type="ECO:0000259" key="1">
    <source>
        <dbReference type="PROSITE" id="PS51819"/>
    </source>
</evidence>
<reference evidence="2" key="1">
    <citation type="submission" date="2020-09" db="EMBL/GenBank/DDBJ databases">
        <title>Genome seq and assembly of Tianweitania sp.</title>
        <authorList>
            <person name="Chhetri G."/>
        </authorList>
    </citation>
    <scope>NUCLEOTIDE SEQUENCE</scope>
    <source>
        <strain evidence="2">Rool2</strain>
    </source>
</reference>
<dbReference type="EMBL" id="JACVVX010000001">
    <property type="protein sequence ID" value="MBD0413492.1"/>
    <property type="molecule type" value="Genomic_DNA"/>
</dbReference>
<dbReference type="InterPro" id="IPR037523">
    <property type="entry name" value="VOC_core"/>
</dbReference>
<accession>A0A8J6PTV3</accession>
<dbReference type="SUPFAM" id="SSF54593">
    <property type="entry name" value="Glyoxalase/Bleomycin resistance protein/Dihydroxybiphenyl dioxygenase"/>
    <property type="match status" value="1"/>
</dbReference>
<keyword evidence="3" id="KW-1185">Reference proteome</keyword>
<organism evidence="2 3">
    <name type="scientific">Oryzicola mucosus</name>
    <dbReference type="NCBI Taxonomy" id="2767425"/>
    <lineage>
        <taxon>Bacteria</taxon>
        <taxon>Pseudomonadati</taxon>
        <taxon>Pseudomonadota</taxon>
        <taxon>Alphaproteobacteria</taxon>
        <taxon>Hyphomicrobiales</taxon>
        <taxon>Phyllobacteriaceae</taxon>
        <taxon>Oryzicola</taxon>
    </lineage>
</organism>
<comment type="caution">
    <text evidence="2">The sequence shown here is derived from an EMBL/GenBank/DDBJ whole genome shotgun (WGS) entry which is preliminary data.</text>
</comment>
<name>A0A8J6PTV3_9HYPH</name>
<evidence type="ECO:0000313" key="2">
    <source>
        <dbReference type="EMBL" id="MBD0413492.1"/>
    </source>
</evidence>
<sequence>MKSVCAILVHVSDVTAALIWYRQAFPDAVLEVSQPSGFEFLRVGSIQLEIVPADEKVASGAAGSVVYWAVKDFQRALDHLIHAGGVLYRGPLEIDGELWMCQVRDPWGNCIGLRGPMTD</sequence>
<dbReference type="Proteomes" id="UP000643405">
    <property type="component" value="Unassembled WGS sequence"/>
</dbReference>
<dbReference type="AlphaFoldDB" id="A0A8J6PTV3"/>
<protein>
    <submittedName>
        <fullName evidence="2">Glyoxalase/bleomycin resistance/dioxygenase family protein</fullName>
    </submittedName>
</protein>
<dbReference type="Gene3D" id="3.10.180.10">
    <property type="entry name" value="2,3-Dihydroxybiphenyl 1,2-Dioxygenase, domain 1"/>
    <property type="match status" value="1"/>
</dbReference>
<proteinExistence type="predicted"/>
<dbReference type="PROSITE" id="PS51819">
    <property type="entry name" value="VOC"/>
    <property type="match status" value="1"/>
</dbReference>